<name>K3X8I9_GLOUD</name>
<dbReference type="STRING" id="431595.K3X8I9"/>
<keyword evidence="2" id="KW-1185">Reference proteome</keyword>
<protein>
    <recommendedName>
        <fullName evidence="3">Peptidase S74 domain-containing protein</fullName>
    </recommendedName>
</protein>
<reference evidence="2" key="2">
    <citation type="submission" date="2010-04" db="EMBL/GenBank/DDBJ databases">
        <authorList>
            <person name="Buell R."/>
            <person name="Hamilton J."/>
            <person name="Hostetler J."/>
        </authorList>
    </citation>
    <scope>NUCLEOTIDE SEQUENCE [LARGE SCALE GENOMIC DNA]</scope>
    <source>
        <strain evidence="2">DAOM:BR144</strain>
    </source>
</reference>
<dbReference type="AlphaFoldDB" id="K3X8I9"/>
<reference evidence="1" key="3">
    <citation type="submission" date="2015-02" db="UniProtKB">
        <authorList>
            <consortium name="EnsemblProtists"/>
        </authorList>
    </citation>
    <scope>IDENTIFICATION</scope>
    <source>
        <strain evidence="1">DAOM BR144</strain>
    </source>
</reference>
<dbReference type="EMBL" id="GL376593">
    <property type="status" value="NOT_ANNOTATED_CDS"/>
    <property type="molecule type" value="Genomic_DNA"/>
</dbReference>
<proteinExistence type="predicted"/>
<dbReference type="EnsemblProtists" id="PYU1_T013538">
    <property type="protein sequence ID" value="PYU1_T013538"/>
    <property type="gene ID" value="PYU1_G013509"/>
</dbReference>
<organism evidence="1 2">
    <name type="scientific">Globisporangium ultimum (strain ATCC 200006 / CBS 805.95 / DAOM BR144)</name>
    <name type="common">Pythium ultimum</name>
    <dbReference type="NCBI Taxonomy" id="431595"/>
    <lineage>
        <taxon>Eukaryota</taxon>
        <taxon>Sar</taxon>
        <taxon>Stramenopiles</taxon>
        <taxon>Oomycota</taxon>
        <taxon>Peronosporomycetes</taxon>
        <taxon>Pythiales</taxon>
        <taxon>Pythiaceae</taxon>
        <taxon>Globisporangium</taxon>
    </lineage>
</organism>
<evidence type="ECO:0008006" key="3">
    <source>
        <dbReference type="Google" id="ProtNLM"/>
    </source>
</evidence>
<sequence length="251" mass="26777">MDRYNDDGYFFKTTAELCKSLSPPENSKYWDAMDKCKPCTLVSGCGFCRSTMKCMLGDKLGPLVPGGEGTENGFANGGDGGAVSLFGGGSKGQTPGDHGGSVGIEGGFAKKGRGGDLTMISGYSEGTNSGSVTLATANAGFKGTSSFLALSTGSSTKGDSGEITMTTGDAIEGHGGYMMLQVGKGTRYGGGDVTRGVDYDDNWQVIENFKRQRFDSNTEFGHGRIFRVIYVYFWSCNGCGFWWNDFHYWDI</sequence>
<dbReference type="InParanoid" id="K3X8I9"/>
<reference evidence="2" key="1">
    <citation type="journal article" date="2010" name="Genome Biol.">
        <title>Genome sequence of the necrotrophic plant pathogen Pythium ultimum reveals original pathogenicity mechanisms and effector repertoire.</title>
        <authorList>
            <person name="Levesque C.A."/>
            <person name="Brouwer H."/>
            <person name="Cano L."/>
            <person name="Hamilton J.P."/>
            <person name="Holt C."/>
            <person name="Huitema E."/>
            <person name="Raffaele S."/>
            <person name="Robideau G.P."/>
            <person name="Thines M."/>
            <person name="Win J."/>
            <person name="Zerillo M.M."/>
            <person name="Beakes G.W."/>
            <person name="Boore J.L."/>
            <person name="Busam D."/>
            <person name="Dumas B."/>
            <person name="Ferriera S."/>
            <person name="Fuerstenberg S.I."/>
            <person name="Gachon C.M."/>
            <person name="Gaulin E."/>
            <person name="Govers F."/>
            <person name="Grenville-Briggs L."/>
            <person name="Horner N."/>
            <person name="Hostetler J."/>
            <person name="Jiang R.H."/>
            <person name="Johnson J."/>
            <person name="Krajaejun T."/>
            <person name="Lin H."/>
            <person name="Meijer H.J."/>
            <person name="Moore B."/>
            <person name="Morris P."/>
            <person name="Phuntmart V."/>
            <person name="Puiu D."/>
            <person name="Shetty J."/>
            <person name="Stajich J.E."/>
            <person name="Tripathy S."/>
            <person name="Wawra S."/>
            <person name="van West P."/>
            <person name="Whitty B.R."/>
            <person name="Coutinho P.M."/>
            <person name="Henrissat B."/>
            <person name="Martin F."/>
            <person name="Thomas P.D."/>
            <person name="Tyler B.M."/>
            <person name="De Vries R.P."/>
            <person name="Kamoun S."/>
            <person name="Yandell M."/>
            <person name="Tisserat N."/>
            <person name="Buell C.R."/>
        </authorList>
    </citation>
    <scope>NUCLEOTIDE SEQUENCE</scope>
    <source>
        <strain evidence="2">DAOM:BR144</strain>
    </source>
</reference>
<dbReference type="VEuPathDB" id="FungiDB:PYU1_G013509"/>
<dbReference type="HOGENOM" id="CLU_1108944_0_0_1"/>
<accession>K3X8I9</accession>
<evidence type="ECO:0000313" key="1">
    <source>
        <dbReference type="EnsemblProtists" id="PYU1_T013538"/>
    </source>
</evidence>
<evidence type="ECO:0000313" key="2">
    <source>
        <dbReference type="Proteomes" id="UP000019132"/>
    </source>
</evidence>
<dbReference type="Proteomes" id="UP000019132">
    <property type="component" value="Unassembled WGS sequence"/>
</dbReference>